<dbReference type="PROSITE" id="PS50928">
    <property type="entry name" value="ABC_TM1"/>
    <property type="match status" value="1"/>
</dbReference>
<dbReference type="PANTHER" id="PTHR30450">
    <property type="entry name" value="ABC TRANSPORTER PERMEASE"/>
    <property type="match status" value="1"/>
</dbReference>
<feature type="transmembrane region" description="Helical" evidence="7">
    <location>
        <begin position="25"/>
        <end position="46"/>
    </location>
</feature>
<keyword evidence="3" id="KW-1003">Cell membrane</keyword>
<dbReference type="GO" id="GO:0005886">
    <property type="term" value="C:plasma membrane"/>
    <property type="evidence" value="ECO:0007669"/>
    <property type="project" value="UniProtKB-SubCell"/>
</dbReference>
<dbReference type="InterPro" id="IPR035906">
    <property type="entry name" value="MetI-like_sf"/>
</dbReference>
<evidence type="ECO:0000256" key="7">
    <source>
        <dbReference type="RuleBase" id="RU363032"/>
    </source>
</evidence>
<feature type="transmembrane region" description="Helical" evidence="7">
    <location>
        <begin position="58"/>
        <end position="80"/>
    </location>
</feature>
<dbReference type="Gene3D" id="1.10.3720.10">
    <property type="entry name" value="MetI-like"/>
    <property type="match status" value="1"/>
</dbReference>
<dbReference type="EMBL" id="DVLF01000045">
    <property type="protein sequence ID" value="HIT49668.1"/>
    <property type="molecule type" value="Genomic_DNA"/>
</dbReference>
<feature type="transmembrane region" description="Helical" evidence="7">
    <location>
        <begin position="194"/>
        <end position="217"/>
    </location>
</feature>
<keyword evidence="2 7" id="KW-0813">Transport</keyword>
<dbReference type="CDD" id="cd06261">
    <property type="entry name" value="TM_PBP2"/>
    <property type="match status" value="1"/>
</dbReference>
<feature type="transmembrane region" description="Helical" evidence="7">
    <location>
        <begin position="92"/>
        <end position="111"/>
    </location>
</feature>
<feature type="transmembrane region" description="Helical" evidence="7">
    <location>
        <begin position="152"/>
        <end position="174"/>
    </location>
</feature>
<evidence type="ECO:0000256" key="5">
    <source>
        <dbReference type="ARBA" id="ARBA00022989"/>
    </source>
</evidence>
<dbReference type="AlphaFoldDB" id="A0A9D1KJA8"/>
<comment type="caution">
    <text evidence="9">The sequence shown here is derived from an EMBL/GenBank/DDBJ whole genome shotgun (WGS) entry which is preliminary data.</text>
</comment>
<reference evidence="9" key="2">
    <citation type="journal article" date="2021" name="PeerJ">
        <title>Extensive microbial diversity within the chicken gut microbiome revealed by metagenomics and culture.</title>
        <authorList>
            <person name="Gilroy R."/>
            <person name="Ravi A."/>
            <person name="Getino M."/>
            <person name="Pursley I."/>
            <person name="Horton D.L."/>
            <person name="Alikhan N.F."/>
            <person name="Baker D."/>
            <person name="Gharbi K."/>
            <person name="Hall N."/>
            <person name="Watson M."/>
            <person name="Adriaenssens E.M."/>
            <person name="Foster-Nyarko E."/>
            <person name="Jarju S."/>
            <person name="Secka A."/>
            <person name="Antonio M."/>
            <person name="Oren A."/>
            <person name="Chaudhuri R.R."/>
            <person name="La Ragione R."/>
            <person name="Hildebrand F."/>
            <person name="Pallen M.J."/>
        </authorList>
    </citation>
    <scope>NUCLEOTIDE SEQUENCE</scope>
    <source>
        <strain evidence="9">ChiW17-6978</strain>
    </source>
</reference>
<keyword evidence="5 7" id="KW-1133">Transmembrane helix</keyword>
<evidence type="ECO:0000313" key="9">
    <source>
        <dbReference type="EMBL" id="HIT49668.1"/>
    </source>
</evidence>
<evidence type="ECO:0000256" key="6">
    <source>
        <dbReference type="ARBA" id="ARBA00023136"/>
    </source>
</evidence>
<dbReference type="Proteomes" id="UP000886758">
    <property type="component" value="Unassembled WGS sequence"/>
</dbReference>
<dbReference type="PANTHER" id="PTHR30450:SF1">
    <property type="entry name" value="D-METHIONINE TRANSPORT SYSTEM PERMEASE PROTEIN METI-RELATED"/>
    <property type="match status" value="1"/>
</dbReference>
<evidence type="ECO:0000259" key="8">
    <source>
        <dbReference type="PROSITE" id="PS50928"/>
    </source>
</evidence>
<dbReference type="InterPro" id="IPR051322">
    <property type="entry name" value="AA_ABC_Transporter_Permease"/>
</dbReference>
<sequence length="221" mass="24111">MILGMSLSDYLTKYLWTYLLQTLKMVGITLVIALVFGLLLGMVLFLCRKSKQKPLRILYKVLDFIVGILRSFPFYILIFVLIPVSRIITGDAMSTTGFIVPLSFAAIPFFAKIIESSLIEVSVGVIEAAQALGLSTSQIMIRVVLREALPSIVNGVSIATITLIGYSAMSGAVGAESLGAFAYNYGMISYDIQAMMYAVVTIVLLVLIVQGIGNFIYKLVK</sequence>
<evidence type="ECO:0000256" key="1">
    <source>
        <dbReference type="ARBA" id="ARBA00004651"/>
    </source>
</evidence>
<name>A0A9D1KJA8_9MOLU</name>
<evidence type="ECO:0000256" key="3">
    <source>
        <dbReference type="ARBA" id="ARBA00022475"/>
    </source>
</evidence>
<proteinExistence type="inferred from homology"/>
<comment type="subcellular location">
    <subcellularLocation>
        <location evidence="1 7">Cell membrane</location>
        <topology evidence="1 7">Multi-pass membrane protein</topology>
    </subcellularLocation>
</comment>
<dbReference type="Pfam" id="PF00528">
    <property type="entry name" value="BPD_transp_1"/>
    <property type="match status" value="1"/>
</dbReference>
<comment type="similarity">
    <text evidence="7">Belongs to the binding-protein-dependent transport system permease family.</text>
</comment>
<gene>
    <name evidence="9" type="ORF">IAD46_01445</name>
</gene>
<dbReference type="SUPFAM" id="SSF161098">
    <property type="entry name" value="MetI-like"/>
    <property type="match status" value="1"/>
</dbReference>
<accession>A0A9D1KJA8</accession>
<reference evidence="9" key="1">
    <citation type="submission" date="2020-10" db="EMBL/GenBank/DDBJ databases">
        <authorList>
            <person name="Gilroy R."/>
        </authorList>
    </citation>
    <scope>NUCLEOTIDE SEQUENCE</scope>
    <source>
        <strain evidence="9">ChiW17-6978</strain>
    </source>
</reference>
<protein>
    <submittedName>
        <fullName evidence="9">ABC transporter permease</fullName>
    </submittedName>
</protein>
<organism evidence="9 10">
    <name type="scientific">Candidatus Pelethenecus faecipullorum</name>
    <dbReference type="NCBI Taxonomy" id="2840900"/>
    <lineage>
        <taxon>Bacteria</taxon>
        <taxon>Bacillati</taxon>
        <taxon>Mycoplasmatota</taxon>
        <taxon>Mollicutes</taxon>
        <taxon>Candidatus Pelethenecus</taxon>
    </lineage>
</organism>
<feature type="domain" description="ABC transmembrane type-1" evidence="8">
    <location>
        <begin position="19"/>
        <end position="213"/>
    </location>
</feature>
<keyword evidence="4 7" id="KW-0812">Transmembrane</keyword>
<dbReference type="GO" id="GO:0048473">
    <property type="term" value="P:D-methionine transmembrane transport"/>
    <property type="evidence" value="ECO:0007669"/>
    <property type="project" value="TreeGrafter"/>
</dbReference>
<evidence type="ECO:0000256" key="4">
    <source>
        <dbReference type="ARBA" id="ARBA00022692"/>
    </source>
</evidence>
<evidence type="ECO:0000313" key="10">
    <source>
        <dbReference type="Proteomes" id="UP000886758"/>
    </source>
</evidence>
<dbReference type="InterPro" id="IPR000515">
    <property type="entry name" value="MetI-like"/>
</dbReference>
<evidence type="ECO:0000256" key="2">
    <source>
        <dbReference type="ARBA" id="ARBA00022448"/>
    </source>
</evidence>
<keyword evidence="6 7" id="KW-0472">Membrane</keyword>